<dbReference type="RefSeq" id="WP_111960592.1">
    <property type="nucleotide sequence ID" value="NZ_CP036313.1"/>
</dbReference>
<comment type="subcellular location">
    <subcellularLocation>
        <location evidence="1">Cell inner membrane</location>
        <topology evidence="1">Single-pass membrane protein</topology>
        <orientation evidence="1">Periplasmic side</orientation>
    </subcellularLocation>
</comment>
<proteinExistence type="inferred from homology"/>
<dbReference type="Proteomes" id="UP000248798">
    <property type="component" value="Unassembled WGS sequence"/>
</dbReference>
<dbReference type="NCBIfam" id="TIGR01352">
    <property type="entry name" value="tonB_Cterm"/>
    <property type="match status" value="1"/>
</dbReference>
<evidence type="ECO:0000313" key="15">
    <source>
        <dbReference type="Proteomes" id="UP000248798"/>
    </source>
</evidence>
<evidence type="ECO:0000256" key="8">
    <source>
        <dbReference type="ARBA" id="ARBA00022989"/>
    </source>
</evidence>
<dbReference type="Pfam" id="PF03544">
    <property type="entry name" value="TonB_C"/>
    <property type="match status" value="1"/>
</dbReference>
<dbReference type="EMBL" id="CP036313">
    <property type="protein sequence ID" value="QBH15170.1"/>
    <property type="molecule type" value="Genomic_DNA"/>
</dbReference>
<dbReference type="GO" id="GO:0030288">
    <property type="term" value="C:outer membrane-bounded periplasmic space"/>
    <property type="evidence" value="ECO:0007669"/>
    <property type="project" value="InterPro"/>
</dbReference>
<dbReference type="InterPro" id="IPR003538">
    <property type="entry name" value="TonB"/>
</dbReference>
<sequence>METEARRQVRRSYLIQAFFGAALINLALFGILPGLIHMDKTSNDLESLNTVNFIRLKNQPPPPKPKNTPDKKKEPEKAPEKIHRIARQKQMVPKKQLQLNMPALDLDIDPRISGGIPMIAPPKAPVPQTAASDFNAVMDETAVDTIPVPKFKRSPQYPYRAKRMGMEGEVKIRFLVSKEGEVSQIEILESNPPKVFDQSVLNAVSSWKYTPGELMGRKVATRVTTSIIFKLEGQ</sequence>
<reference evidence="13 16" key="2">
    <citation type="submission" date="2019-02" db="EMBL/GenBank/DDBJ databases">
        <title>Complete genome sequence of Desulfobacter hydrogenophilus AcRS1.</title>
        <authorList>
            <person name="Marietou A."/>
            <person name="Lund M.B."/>
            <person name="Marshall I.P.G."/>
            <person name="Schreiber L."/>
            <person name="Jorgensen B."/>
        </authorList>
    </citation>
    <scope>NUCLEOTIDE SEQUENCE [LARGE SCALE GENOMIC DNA]</scope>
    <source>
        <strain evidence="13 16">AcRS1</strain>
    </source>
</reference>
<dbReference type="Gene3D" id="3.30.2420.10">
    <property type="entry name" value="TonB"/>
    <property type="match status" value="1"/>
</dbReference>
<dbReference type="PANTHER" id="PTHR33446">
    <property type="entry name" value="PROTEIN TONB-RELATED"/>
    <property type="match status" value="1"/>
</dbReference>
<keyword evidence="7" id="KW-0653">Protein transport</keyword>
<reference evidence="14 15" key="1">
    <citation type="submission" date="2018-06" db="EMBL/GenBank/DDBJ databases">
        <title>Complete Genome Sequence of Desulfobacter hydrogenophilus (DSM3380).</title>
        <authorList>
            <person name="Marietou A."/>
            <person name="Schreiber L."/>
            <person name="Marshall I."/>
            <person name="Jorgensen B."/>
        </authorList>
    </citation>
    <scope>NUCLEOTIDE SEQUENCE [LARGE SCALE GENOMIC DNA]</scope>
    <source>
        <strain evidence="14 15">DSM 3380</strain>
    </source>
</reference>
<dbReference type="InterPro" id="IPR037682">
    <property type="entry name" value="TonB_C"/>
</dbReference>
<keyword evidence="5" id="KW-0997">Cell inner membrane</keyword>
<dbReference type="GO" id="GO:0031992">
    <property type="term" value="F:energy transducer activity"/>
    <property type="evidence" value="ECO:0007669"/>
    <property type="project" value="InterPro"/>
</dbReference>
<evidence type="ECO:0000256" key="2">
    <source>
        <dbReference type="ARBA" id="ARBA00006555"/>
    </source>
</evidence>
<accession>A0A328F6U4</accession>
<evidence type="ECO:0000313" key="14">
    <source>
        <dbReference type="EMBL" id="RAL99945.1"/>
    </source>
</evidence>
<dbReference type="Proteomes" id="UP000293902">
    <property type="component" value="Chromosome"/>
</dbReference>
<evidence type="ECO:0000256" key="11">
    <source>
        <dbReference type="SAM" id="Phobius"/>
    </source>
</evidence>
<dbReference type="PRINTS" id="PR01374">
    <property type="entry name" value="TONBPROTEIN"/>
</dbReference>
<dbReference type="GO" id="GO:0055085">
    <property type="term" value="P:transmembrane transport"/>
    <property type="evidence" value="ECO:0007669"/>
    <property type="project" value="InterPro"/>
</dbReference>
<dbReference type="GO" id="GO:0015891">
    <property type="term" value="P:siderophore transport"/>
    <property type="evidence" value="ECO:0007669"/>
    <property type="project" value="InterPro"/>
</dbReference>
<dbReference type="InterPro" id="IPR051045">
    <property type="entry name" value="TonB-dependent_transducer"/>
</dbReference>
<name>A0A328F6U4_9BACT</name>
<dbReference type="SUPFAM" id="SSF74653">
    <property type="entry name" value="TolA/TonB C-terminal domain"/>
    <property type="match status" value="1"/>
</dbReference>
<evidence type="ECO:0000256" key="7">
    <source>
        <dbReference type="ARBA" id="ARBA00022927"/>
    </source>
</evidence>
<feature type="compositionally biased region" description="Basic and acidic residues" evidence="10">
    <location>
        <begin position="67"/>
        <end position="80"/>
    </location>
</feature>
<dbReference type="InterPro" id="IPR006260">
    <property type="entry name" value="TonB/TolA_C"/>
</dbReference>
<dbReference type="EMBL" id="QLNI01000078">
    <property type="protein sequence ID" value="RAL99945.1"/>
    <property type="molecule type" value="Genomic_DNA"/>
</dbReference>
<feature type="transmembrane region" description="Helical" evidence="11">
    <location>
        <begin position="12"/>
        <end position="36"/>
    </location>
</feature>
<keyword evidence="3" id="KW-0813">Transport</keyword>
<evidence type="ECO:0000256" key="6">
    <source>
        <dbReference type="ARBA" id="ARBA00022692"/>
    </source>
</evidence>
<evidence type="ECO:0000256" key="1">
    <source>
        <dbReference type="ARBA" id="ARBA00004383"/>
    </source>
</evidence>
<keyword evidence="8 11" id="KW-1133">Transmembrane helix</keyword>
<dbReference type="GO" id="GO:0015031">
    <property type="term" value="P:protein transport"/>
    <property type="evidence" value="ECO:0007669"/>
    <property type="project" value="UniProtKB-KW"/>
</dbReference>
<keyword evidence="16" id="KW-1185">Reference proteome</keyword>
<evidence type="ECO:0000259" key="12">
    <source>
        <dbReference type="PROSITE" id="PS52015"/>
    </source>
</evidence>
<evidence type="ECO:0000256" key="5">
    <source>
        <dbReference type="ARBA" id="ARBA00022519"/>
    </source>
</evidence>
<dbReference type="AlphaFoldDB" id="A0A328F6U4"/>
<keyword evidence="9 11" id="KW-0472">Membrane</keyword>
<evidence type="ECO:0000313" key="13">
    <source>
        <dbReference type="EMBL" id="QBH15170.1"/>
    </source>
</evidence>
<comment type="similarity">
    <text evidence="2">Belongs to the TonB family.</text>
</comment>
<gene>
    <name evidence="14" type="ORF">DO021_21720</name>
    <name evidence="13" type="ORF">EYB58_20945</name>
</gene>
<feature type="region of interest" description="Disordered" evidence="10">
    <location>
        <begin position="55"/>
        <end position="80"/>
    </location>
</feature>
<evidence type="ECO:0000256" key="4">
    <source>
        <dbReference type="ARBA" id="ARBA00022475"/>
    </source>
</evidence>
<protein>
    <submittedName>
        <fullName evidence="14">Energy transducer TonB</fullName>
    </submittedName>
</protein>
<keyword evidence="4" id="KW-1003">Cell membrane</keyword>
<dbReference type="PROSITE" id="PS52015">
    <property type="entry name" value="TONB_CTD"/>
    <property type="match status" value="1"/>
</dbReference>
<evidence type="ECO:0000313" key="16">
    <source>
        <dbReference type="Proteomes" id="UP000293902"/>
    </source>
</evidence>
<keyword evidence="6 11" id="KW-0812">Transmembrane</keyword>
<feature type="domain" description="TonB C-terminal" evidence="12">
    <location>
        <begin position="142"/>
        <end position="234"/>
    </location>
</feature>
<dbReference type="OrthoDB" id="9810145at2"/>
<dbReference type="GO" id="GO:0005886">
    <property type="term" value="C:plasma membrane"/>
    <property type="evidence" value="ECO:0007669"/>
    <property type="project" value="UniProtKB-SubCell"/>
</dbReference>
<evidence type="ECO:0000256" key="3">
    <source>
        <dbReference type="ARBA" id="ARBA00022448"/>
    </source>
</evidence>
<organism evidence="14 15">
    <name type="scientific">Desulfobacter hydrogenophilus</name>
    <dbReference type="NCBI Taxonomy" id="2291"/>
    <lineage>
        <taxon>Bacteria</taxon>
        <taxon>Pseudomonadati</taxon>
        <taxon>Thermodesulfobacteriota</taxon>
        <taxon>Desulfobacteria</taxon>
        <taxon>Desulfobacterales</taxon>
        <taxon>Desulfobacteraceae</taxon>
        <taxon>Desulfobacter</taxon>
    </lineage>
</organism>
<evidence type="ECO:0000256" key="10">
    <source>
        <dbReference type="SAM" id="MobiDB-lite"/>
    </source>
</evidence>
<evidence type="ECO:0000256" key="9">
    <source>
        <dbReference type="ARBA" id="ARBA00023136"/>
    </source>
</evidence>